<comment type="caution">
    <text evidence="1">The sequence shown here is derived from an EMBL/GenBank/DDBJ whole genome shotgun (WGS) entry which is preliminary data.</text>
</comment>
<name>A0A090VBM0_9FLAO</name>
<gene>
    <name evidence="1" type="ORF">JCM19300_2912</name>
</gene>
<evidence type="ECO:0000313" key="1">
    <source>
        <dbReference type="EMBL" id="GAL62161.1"/>
    </source>
</evidence>
<evidence type="ECO:0000313" key="2">
    <source>
        <dbReference type="Proteomes" id="UP000029644"/>
    </source>
</evidence>
<dbReference type="RefSeq" id="WP_193743965.1">
    <property type="nucleotide sequence ID" value="NZ_BBNQ01000005.1"/>
</dbReference>
<dbReference type="AlphaFoldDB" id="A0A090VBM0"/>
<reference evidence="1 2" key="1">
    <citation type="journal article" date="2014" name="Genome Announc.">
        <title>Draft Genome Sequences of Marine Flavobacterium Algibacter lectus Strains SS8 and NR4.</title>
        <authorList>
            <person name="Takatani N."/>
            <person name="Nakanishi M."/>
            <person name="Meirelles P."/>
            <person name="Mino S."/>
            <person name="Suda W."/>
            <person name="Oshima K."/>
            <person name="Hattori M."/>
            <person name="Ohkuma M."/>
            <person name="Hosokawa M."/>
            <person name="Miyashita K."/>
            <person name="Thompson F.L."/>
            <person name="Niwa A."/>
            <person name="Sawabe T."/>
            <person name="Sawabe T."/>
        </authorList>
    </citation>
    <scope>NUCLEOTIDE SEQUENCE [LARGE SCALE GENOMIC DNA]</scope>
    <source>
        <strain evidence="1 2">JCM 19300</strain>
    </source>
</reference>
<proteinExistence type="predicted"/>
<dbReference type="EMBL" id="BBNQ01000005">
    <property type="protein sequence ID" value="GAL62161.1"/>
    <property type="molecule type" value="Genomic_DNA"/>
</dbReference>
<accession>A0A090VBM0</accession>
<dbReference type="Proteomes" id="UP000029644">
    <property type="component" value="Unassembled WGS sequence"/>
</dbReference>
<sequence>MSTGVFDEFKNFDNFETEEIYEYESDTIFSDTEYYESETTIDSIEVEELIEPANSGE</sequence>
<protein>
    <submittedName>
        <fullName evidence="1">Uncharacterized protein</fullName>
    </submittedName>
</protein>
<organism evidence="1 2">
    <name type="scientific">Algibacter lectus</name>
    <dbReference type="NCBI Taxonomy" id="221126"/>
    <lineage>
        <taxon>Bacteria</taxon>
        <taxon>Pseudomonadati</taxon>
        <taxon>Bacteroidota</taxon>
        <taxon>Flavobacteriia</taxon>
        <taxon>Flavobacteriales</taxon>
        <taxon>Flavobacteriaceae</taxon>
        <taxon>Algibacter</taxon>
    </lineage>
</organism>